<evidence type="ECO:0000313" key="4">
    <source>
        <dbReference type="EMBL" id="KAK0504249.1"/>
    </source>
</evidence>
<evidence type="ECO:0000313" key="5">
    <source>
        <dbReference type="Proteomes" id="UP001175228"/>
    </source>
</evidence>
<dbReference type="GO" id="GO:0003723">
    <property type="term" value="F:RNA binding"/>
    <property type="evidence" value="ECO:0007669"/>
    <property type="project" value="UniProtKB-UniRule"/>
</dbReference>
<evidence type="ECO:0000256" key="1">
    <source>
        <dbReference type="PROSITE-ProRule" id="PRU00176"/>
    </source>
</evidence>
<gene>
    <name evidence="4" type="ORF">EDD18DRAFT_1132633</name>
</gene>
<feature type="domain" description="RRM" evidence="3">
    <location>
        <begin position="315"/>
        <end position="388"/>
    </location>
</feature>
<reference evidence="4" key="1">
    <citation type="submission" date="2023-06" db="EMBL/GenBank/DDBJ databases">
        <authorList>
            <consortium name="Lawrence Berkeley National Laboratory"/>
            <person name="Ahrendt S."/>
            <person name="Sahu N."/>
            <person name="Indic B."/>
            <person name="Wong-Bajracharya J."/>
            <person name="Merenyi Z."/>
            <person name="Ke H.-M."/>
            <person name="Monk M."/>
            <person name="Kocsube S."/>
            <person name="Drula E."/>
            <person name="Lipzen A."/>
            <person name="Balint B."/>
            <person name="Henrissat B."/>
            <person name="Andreopoulos B."/>
            <person name="Martin F.M."/>
            <person name="Harder C.B."/>
            <person name="Rigling D."/>
            <person name="Ford K.L."/>
            <person name="Foster G.D."/>
            <person name="Pangilinan J."/>
            <person name="Papanicolaou A."/>
            <person name="Barry K."/>
            <person name="LaButti K."/>
            <person name="Viragh M."/>
            <person name="Koriabine M."/>
            <person name="Yan M."/>
            <person name="Riley R."/>
            <person name="Champramary S."/>
            <person name="Plett K.L."/>
            <person name="Tsai I.J."/>
            <person name="Slot J."/>
            <person name="Sipos G."/>
            <person name="Plett J."/>
            <person name="Nagy L.G."/>
            <person name="Grigoriev I.V."/>
        </authorList>
    </citation>
    <scope>NUCLEOTIDE SEQUENCE</scope>
    <source>
        <strain evidence="4">HWK02</strain>
    </source>
</reference>
<dbReference type="EMBL" id="JAUEPU010000003">
    <property type="protein sequence ID" value="KAK0504249.1"/>
    <property type="molecule type" value="Genomic_DNA"/>
</dbReference>
<feature type="region of interest" description="Disordered" evidence="2">
    <location>
        <begin position="434"/>
        <end position="486"/>
    </location>
</feature>
<feature type="compositionally biased region" description="Polar residues" evidence="2">
    <location>
        <begin position="434"/>
        <end position="450"/>
    </location>
</feature>
<accession>A0AA39QL03</accession>
<comment type="caution">
    <text evidence="4">The sequence shown here is derived from an EMBL/GenBank/DDBJ whole genome shotgun (WGS) entry which is preliminary data.</text>
</comment>
<keyword evidence="1" id="KW-0694">RNA-binding</keyword>
<dbReference type="AlphaFoldDB" id="A0AA39QL03"/>
<keyword evidence="5" id="KW-1185">Reference proteome</keyword>
<evidence type="ECO:0000256" key="2">
    <source>
        <dbReference type="SAM" id="MobiDB-lite"/>
    </source>
</evidence>
<evidence type="ECO:0000259" key="3">
    <source>
        <dbReference type="PROSITE" id="PS50102"/>
    </source>
</evidence>
<sequence length="486" mass="53263">MLPFMQRRCLNRPFRLYRALSSTASRGAQVTKDAESRSSPTRTPFTRSLYIYDLPEDYDPTAVVGAIGEEPIHRVSLGKDDMYVNFWSPSQASRVLARTGGTLSVQGWDSGVRFNKSAQDMLTASSVAHLGIAHTTRAIFVFGESVQKKSLEEWKELALFYGPLEHICFGKQKDDSSFLVITFLSSEHARKAMSGLKNQHTVKYRRDFEALNKPDVMRRVLLSGLSPNLSTSALTNHVLDIIASLGHGEKIIKFTRSGPKIGKAVIDFTLPSQAKLFYDSFRAANTNPYGLTVELQPLKPINPFLYQAIHCGASRTIRLYTEKGTIPREKLMEDFNLMGRLTQVYSKQGIALVTFGSLFDALKAVSDLAAGRHNLNGYKGLAVSFAKNDLQVPLKSAIIASGIRFEEVEEVDKEAEKTDPADIIADVVATETSPVEVSSLEQASETTPASSEVGETAATEQDAVTPAEVAVEKPADTEPVSSNSSS</sequence>
<dbReference type="PROSITE" id="PS50102">
    <property type="entry name" value="RRM"/>
    <property type="match status" value="1"/>
</dbReference>
<name>A0AA39QL03_9AGAR</name>
<dbReference type="Proteomes" id="UP001175228">
    <property type="component" value="Unassembled WGS sequence"/>
</dbReference>
<proteinExistence type="predicted"/>
<dbReference type="InterPro" id="IPR000504">
    <property type="entry name" value="RRM_dom"/>
</dbReference>
<protein>
    <recommendedName>
        <fullName evidence="3">RRM domain-containing protein</fullName>
    </recommendedName>
</protein>
<organism evidence="4 5">
    <name type="scientific">Armillaria luteobubalina</name>
    <dbReference type="NCBI Taxonomy" id="153913"/>
    <lineage>
        <taxon>Eukaryota</taxon>
        <taxon>Fungi</taxon>
        <taxon>Dikarya</taxon>
        <taxon>Basidiomycota</taxon>
        <taxon>Agaricomycotina</taxon>
        <taxon>Agaricomycetes</taxon>
        <taxon>Agaricomycetidae</taxon>
        <taxon>Agaricales</taxon>
        <taxon>Marasmiineae</taxon>
        <taxon>Physalacriaceae</taxon>
        <taxon>Armillaria</taxon>
    </lineage>
</organism>